<organism evidence="2 3">
    <name type="scientific">Cereibacter azotoformans</name>
    <dbReference type="NCBI Taxonomy" id="43057"/>
    <lineage>
        <taxon>Bacteria</taxon>
        <taxon>Pseudomonadati</taxon>
        <taxon>Pseudomonadota</taxon>
        <taxon>Alphaproteobacteria</taxon>
        <taxon>Rhodobacterales</taxon>
        <taxon>Paracoccaceae</taxon>
        <taxon>Cereibacter</taxon>
    </lineage>
</organism>
<sequence length="183" mass="19754">MNEILTITAFFDRRDDARRASDRLVAAGVPAGRVELASGHLDEEGPQEGGRSLGDLALDYVLPAPERETYSEGIARGGTLVCIRDLPHDLHETAVALLEEEGAVDIDERAVEWRRGGEGPVPLELRGTTRDAAWTDPHQDTLPKAPEEGASVGANLGHEARPQPAESGSRSGRRVRSWLHTGP</sequence>
<evidence type="ECO:0000313" key="3">
    <source>
        <dbReference type="Proteomes" id="UP000244060"/>
    </source>
</evidence>
<feature type="compositionally biased region" description="Basic and acidic residues" evidence="1">
    <location>
        <begin position="137"/>
        <end position="147"/>
    </location>
</feature>
<proteinExistence type="predicted"/>
<gene>
    <name evidence="2" type="ORF">C8J28_105173</name>
</gene>
<comment type="caution">
    <text evidence="2">The sequence shown here is derived from an EMBL/GenBank/DDBJ whole genome shotgun (WGS) entry which is preliminary data.</text>
</comment>
<dbReference type="OrthoDB" id="7204249at2"/>
<dbReference type="EMBL" id="QAOT01000005">
    <property type="protein sequence ID" value="PTR19332.1"/>
    <property type="molecule type" value="Genomic_DNA"/>
</dbReference>
<protein>
    <submittedName>
        <fullName evidence="2">Uncharacterized protein</fullName>
    </submittedName>
</protein>
<name>A0A2T5KAG5_9RHOB</name>
<dbReference type="AlphaFoldDB" id="A0A2T5KAG5"/>
<dbReference type="RefSeq" id="WP_108220687.1">
    <property type="nucleotide sequence ID" value="NZ_CP090022.1"/>
</dbReference>
<keyword evidence="3" id="KW-1185">Reference proteome</keyword>
<accession>A0A2T5KAG5</accession>
<evidence type="ECO:0000313" key="2">
    <source>
        <dbReference type="EMBL" id="PTR19332.1"/>
    </source>
</evidence>
<evidence type="ECO:0000256" key="1">
    <source>
        <dbReference type="SAM" id="MobiDB-lite"/>
    </source>
</evidence>
<feature type="region of interest" description="Disordered" evidence="1">
    <location>
        <begin position="115"/>
        <end position="183"/>
    </location>
</feature>
<reference evidence="2 3" key="1">
    <citation type="submission" date="2018-04" db="EMBL/GenBank/DDBJ databases">
        <title>Genomic Encyclopedia of Type Strains, Phase III (KMG-III): the genomes of soil and plant-associated and newly described type strains.</title>
        <authorList>
            <person name="Whitman W."/>
        </authorList>
    </citation>
    <scope>NUCLEOTIDE SEQUENCE [LARGE SCALE GENOMIC DNA]</scope>
    <source>
        <strain evidence="2 3">KA25</strain>
    </source>
</reference>
<dbReference type="Proteomes" id="UP000244060">
    <property type="component" value="Unassembled WGS sequence"/>
</dbReference>